<evidence type="ECO:0000256" key="1">
    <source>
        <dbReference type="ARBA" id="ARBA00022617"/>
    </source>
</evidence>
<keyword evidence="3 4" id="KW-0408">Iron</keyword>
<protein>
    <submittedName>
        <fullName evidence="6">Nitrite reductase (Cytochrome cd1) (Cytochromeoxidase) (Hydroxylamine reductase)</fullName>
    </submittedName>
</protein>
<dbReference type="PROSITE" id="PS51007">
    <property type="entry name" value="CYTC"/>
    <property type="match status" value="1"/>
</dbReference>
<dbReference type="SUPFAM" id="SSF51004">
    <property type="entry name" value="C-terminal (heme d1) domain of cytochrome cd1-nitrite reductase"/>
    <property type="match status" value="1"/>
</dbReference>
<dbReference type="Proteomes" id="UP000033423">
    <property type="component" value="Unassembled WGS sequence"/>
</dbReference>
<dbReference type="SUPFAM" id="SSF46626">
    <property type="entry name" value="Cytochrome c"/>
    <property type="match status" value="1"/>
</dbReference>
<dbReference type="Pfam" id="PF13442">
    <property type="entry name" value="Cytochrome_CBB3"/>
    <property type="match status" value="1"/>
</dbReference>
<evidence type="ECO:0000256" key="3">
    <source>
        <dbReference type="ARBA" id="ARBA00023004"/>
    </source>
</evidence>
<dbReference type="InterPro" id="IPR009056">
    <property type="entry name" value="Cyt_c-like_dom"/>
</dbReference>
<dbReference type="InterPro" id="IPR036909">
    <property type="entry name" value="Cyt_c-like_dom_sf"/>
</dbReference>
<evidence type="ECO:0000313" key="7">
    <source>
        <dbReference type="Proteomes" id="UP000033423"/>
    </source>
</evidence>
<accession>A0A0F3GSJ1</accession>
<comment type="caution">
    <text evidence="6">The sequence shown here is derived from an EMBL/GenBank/DDBJ whole genome shotgun (WGS) entry which is preliminary data.</text>
</comment>
<dbReference type="InterPro" id="IPR003143">
    <property type="entry name" value="Cyt_cd1_C_sf"/>
</dbReference>
<organism evidence="6 7">
    <name type="scientific">Candidatus Magnetobacterium bavaricum</name>
    <dbReference type="NCBI Taxonomy" id="29290"/>
    <lineage>
        <taxon>Bacteria</taxon>
        <taxon>Pseudomonadati</taxon>
        <taxon>Nitrospirota</taxon>
        <taxon>Thermodesulfovibrionia</taxon>
        <taxon>Thermodesulfovibrionales</taxon>
        <taxon>Candidatus Magnetobacteriaceae</taxon>
        <taxon>Candidatus Magnetobacterium</taxon>
    </lineage>
</organism>
<feature type="non-terminal residue" evidence="6">
    <location>
        <position position="239"/>
    </location>
</feature>
<evidence type="ECO:0000256" key="2">
    <source>
        <dbReference type="ARBA" id="ARBA00022723"/>
    </source>
</evidence>
<keyword evidence="2 4" id="KW-0479">Metal-binding</keyword>
<dbReference type="GO" id="GO:0020037">
    <property type="term" value="F:heme binding"/>
    <property type="evidence" value="ECO:0007669"/>
    <property type="project" value="InterPro"/>
</dbReference>
<name>A0A0F3GSJ1_9BACT</name>
<feature type="domain" description="Cytochrome c" evidence="5">
    <location>
        <begin position="44"/>
        <end position="122"/>
    </location>
</feature>
<evidence type="ECO:0000259" key="5">
    <source>
        <dbReference type="PROSITE" id="PS51007"/>
    </source>
</evidence>
<dbReference type="GO" id="GO:0046872">
    <property type="term" value="F:metal ion binding"/>
    <property type="evidence" value="ECO:0007669"/>
    <property type="project" value="UniProtKB-KW"/>
</dbReference>
<dbReference type="AlphaFoldDB" id="A0A0F3GSJ1"/>
<dbReference type="InterPro" id="IPR011048">
    <property type="entry name" value="Haem_d1_sf"/>
</dbReference>
<dbReference type="Gene3D" id="1.10.760.10">
    <property type="entry name" value="Cytochrome c-like domain"/>
    <property type="match status" value="1"/>
</dbReference>
<dbReference type="Gene3D" id="2.140.10.20">
    <property type="entry name" value="C-terminal (heme d1) domain of cytochrome cd1-nitrite reductase"/>
    <property type="match status" value="1"/>
</dbReference>
<dbReference type="EMBL" id="LACI01001243">
    <property type="protein sequence ID" value="KJU84894.1"/>
    <property type="molecule type" value="Genomic_DNA"/>
</dbReference>
<evidence type="ECO:0000313" key="6">
    <source>
        <dbReference type="EMBL" id="KJU84894.1"/>
    </source>
</evidence>
<keyword evidence="1 4" id="KW-0349">Heme</keyword>
<sequence>MYIMVRVIGVIVFTTLISFLTLGLITNLPVYADTPEGLKLSDEDSAKAGQMYFDKCAGCHGMLRKGATGPALLPEKMMSLRTPSIRKAIRDGLPGGMPDWGTRGLISKGDIDLIARFIQNEPPPPPEMPMDKVRASWKVHLPLDKRPMSPQHNRNWKDFMGVVLRDVGKVAIVDGTTKELVNIIDTGFAVHILRVSASGRYLYSIGRDGMTTLIDLWMKEPTKVAEVKLCYDARSVEAS</sequence>
<evidence type="ECO:0000256" key="4">
    <source>
        <dbReference type="PROSITE-ProRule" id="PRU00433"/>
    </source>
</evidence>
<reference evidence="6 7" key="1">
    <citation type="submission" date="2015-02" db="EMBL/GenBank/DDBJ databases">
        <title>Single-cell genomics of uncultivated deep-branching MTB reveals a conserved set of magnetosome genes.</title>
        <authorList>
            <person name="Kolinko S."/>
            <person name="Richter M."/>
            <person name="Glockner F.O."/>
            <person name="Brachmann A."/>
            <person name="Schuler D."/>
        </authorList>
    </citation>
    <scope>NUCLEOTIDE SEQUENCE [LARGE SCALE GENOMIC DNA]</scope>
    <source>
        <strain evidence="6">TM-1</strain>
    </source>
</reference>
<dbReference type="Pfam" id="PF02239">
    <property type="entry name" value="Cytochrom_D1"/>
    <property type="match status" value="1"/>
</dbReference>
<gene>
    <name evidence="6" type="ORF">MBAV_002912</name>
</gene>
<dbReference type="GO" id="GO:0009055">
    <property type="term" value="F:electron transfer activity"/>
    <property type="evidence" value="ECO:0007669"/>
    <property type="project" value="InterPro"/>
</dbReference>
<keyword evidence="7" id="KW-1185">Reference proteome</keyword>
<proteinExistence type="predicted"/>